<organism evidence="1 2">
    <name type="scientific">Stigmatella erecta</name>
    <dbReference type="NCBI Taxonomy" id="83460"/>
    <lineage>
        <taxon>Bacteria</taxon>
        <taxon>Pseudomonadati</taxon>
        <taxon>Myxococcota</taxon>
        <taxon>Myxococcia</taxon>
        <taxon>Myxococcales</taxon>
        <taxon>Cystobacterineae</taxon>
        <taxon>Archangiaceae</taxon>
        <taxon>Stigmatella</taxon>
    </lineage>
</organism>
<sequence length="151" mass="16924">MLGLALGLAWTGPGLAQERGFFSVRQHSGYVGPEKTLKQLVIRQGTQRLNHFCVIGYREPSGGEYAWVIWKEGRALILWEPSADPAYPTSLATSRRFLHLDRDVVASGEDVNGSTYLVTRDWVSQLTRDCESQGEKFAVSKEQKKSKAPRK</sequence>
<keyword evidence="2" id="KW-1185">Reference proteome</keyword>
<dbReference type="EMBL" id="FOIJ01000003">
    <property type="protein sequence ID" value="SET58065.1"/>
    <property type="molecule type" value="Genomic_DNA"/>
</dbReference>
<accession>A0A1I0FKQ6</accession>
<reference evidence="2" key="1">
    <citation type="submission" date="2016-10" db="EMBL/GenBank/DDBJ databases">
        <authorList>
            <person name="Varghese N."/>
            <person name="Submissions S."/>
        </authorList>
    </citation>
    <scope>NUCLEOTIDE SEQUENCE [LARGE SCALE GENOMIC DNA]</scope>
    <source>
        <strain evidence="2">DSM 16858</strain>
    </source>
</reference>
<gene>
    <name evidence="1" type="ORF">SAMN05443639_103430</name>
</gene>
<proteinExistence type="predicted"/>
<dbReference type="AlphaFoldDB" id="A0A1I0FKQ6"/>
<protein>
    <submittedName>
        <fullName evidence="1">Uncharacterized protein</fullName>
    </submittedName>
</protein>
<dbReference type="Proteomes" id="UP000199181">
    <property type="component" value="Unassembled WGS sequence"/>
</dbReference>
<name>A0A1I0FKQ6_9BACT</name>
<evidence type="ECO:0000313" key="2">
    <source>
        <dbReference type="Proteomes" id="UP000199181"/>
    </source>
</evidence>
<evidence type="ECO:0000313" key="1">
    <source>
        <dbReference type="EMBL" id="SET58065.1"/>
    </source>
</evidence>